<accession>A0A381E3U8</accession>
<evidence type="ECO:0000256" key="2">
    <source>
        <dbReference type="SAM" id="MobiDB-lite"/>
    </source>
</evidence>
<dbReference type="Proteomes" id="UP000254572">
    <property type="component" value="Unassembled WGS sequence"/>
</dbReference>
<keyword evidence="4" id="KW-1185">Reference proteome</keyword>
<name>A0A381E3U8_9GAMM</name>
<feature type="coiled-coil region" evidence="1">
    <location>
        <begin position="155"/>
        <end position="203"/>
    </location>
</feature>
<keyword evidence="1" id="KW-0175">Coiled coil</keyword>
<sequence>MDRIAIFKTGHHAATSGETLDATADYVRAIAAAYDPALHEAPVVIGHPKDNAPAYGWVRALTFDEGSGTLYADLAQVEPQFAALLAAGRFKKRSASIYDPGHPNNPTPGKPYLRHVGFLGAQPPAVKGLADFAAAAAPVYEFGDPAATPPPPTEMPMNEDELKKKEEELAAREKELADREAAVKRREEELAAEEAAREQAEADDYAEGLVKAGKLLPGEKAAVVSVLLTGKDATFDFAEGGKTVQKRTSDGIKAVLDRLPATVDFAERTPEDPNKRTLPQAGDGNDEDKAAAALEKKIQDFADKKGLTFAQAAAQFQE</sequence>
<evidence type="ECO:0008006" key="5">
    <source>
        <dbReference type="Google" id="ProtNLM"/>
    </source>
</evidence>
<proteinExistence type="predicted"/>
<protein>
    <recommendedName>
        <fullName evidence="5">Mu-like prophage I protein</fullName>
    </recommendedName>
</protein>
<evidence type="ECO:0000256" key="1">
    <source>
        <dbReference type="SAM" id="Coils"/>
    </source>
</evidence>
<dbReference type="OrthoDB" id="9816412at2"/>
<evidence type="ECO:0000313" key="3">
    <source>
        <dbReference type="EMBL" id="SUX20770.1"/>
    </source>
</evidence>
<evidence type="ECO:0000313" key="4">
    <source>
        <dbReference type="Proteomes" id="UP000254572"/>
    </source>
</evidence>
<dbReference type="RefSeq" id="WP_115611088.1">
    <property type="nucleotide sequence ID" value="NZ_UFUW01000001.1"/>
</dbReference>
<dbReference type="EMBL" id="UFUW01000001">
    <property type="protein sequence ID" value="SUX20770.1"/>
    <property type="molecule type" value="Genomic_DNA"/>
</dbReference>
<organism evidence="3 4">
    <name type="scientific">Cardiobacterium valvarum</name>
    <dbReference type="NCBI Taxonomy" id="194702"/>
    <lineage>
        <taxon>Bacteria</taxon>
        <taxon>Pseudomonadati</taxon>
        <taxon>Pseudomonadota</taxon>
        <taxon>Gammaproteobacteria</taxon>
        <taxon>Cardiobacteriales</taxon>
        <taxon>Cardiobacteriaceae</taxon>
        <taxon>Cardiobacterium</taxon>
    </lineage>
</organism>
<feature type="region of interest" description="Disordered" evidence="2">
    <location>
        <begin position="264"/>
        <end position="292"/>
    </location>
</feature>
<dbReference type="AlphaFoldDB" id="A0A381E3U8"/>
<feature type="compositionally biased region" description="Basic and acidic residues" evidence="2">
    <location>
        <begin position="265"/>
        <end position="275"/>
    </location>
</feature>
<gene>
    <name evidence="3" type="ORF">NCTC13294_00829</name>
</gene>
<reference evidence="3 4" key="1">
    <citation type="submission" date="2018-06" db="EMBL/GenBank/DDBJ databases">
        <authorList>
            <consortium name="Pathogen Informatics"/>
            <person name="Doyle S."/>
        </authorList>
    </citation>
    <scope>NUCLEOTIDE SEQUENCE [LARGE SCALE GENOMIC DNA]</scope>
    <source>
        <strain evidence="3 4">NCTC13294</strain>
    </source>
</reference>